<dbReference type="GO" id="GO:0005737">
    <property type="term" value="C:cytoplasm"/>
    <property type="evidence" value="ECO:0007669"/>
    <property type="project" value="TreeGrafter"/>
</dbReference>
<dbReference type="Gene3D" id="1.10.1040.10">
    <property type="entry name" value="N-(1-d-carboxylethyl)-l-norvaline Dehydrogenase, domain 2"/>
    <property type="match status" value="1"/>
</dbReference>
<feature type="domain" description="Ketopantoate reductase C-terminal" evidence="2">
    <location>
        <begin position="261"/>
        <end position="361"/>
    </location>
</feature>
<dbReference type="InterPro" id="IPR013332">
    <property type="entry name" value="KPR_N"/>
</dbReference>
<sequence>MASSRKEILLVGSGAVGAFYAFVLKRSGLARVTAVARSNYDLIEKEGIHYQSRKYGSVSGWRPDRLCKSVAEAADCAYSYVIITTKSVPEVAKTSAILAPLFSPEYTSKFPQPAYVFVQNGLNVEVDTYHAVKALGQGEPRIMGCAVYCLTNLLAPNVVEHADLDRLILGVYRHEDYTTTENSPEEAALLKDLSDILEAGGTTTSVVPEIQRHKFDKNILNLSFSAIATLTQYPVPSLFRPPPSDPLQPYAPYVCDTTADLVTKYTIPNITALLEEAVAVGRALGFPDTPEGLPSSVVHRIIEGQRVLHIKPDNNHVSSMLLDLRQGKPIEVEVIVGEVVRMAKARNVPVPRVEMLYALLLVVQNQILRQLESRHN</sequence>
<evidence type="ECO:0000259" key="2">
    <source>
        <dbReference type="Pfam" id="PF08546"/>
    </source>
</evidence>
<gene>
    <name evidence="3" type="ORF">D9619_009860</name>
</gene>
<dbReference type="InterPro" id="IPR051402">
    <property type="entry name" value="KPR-Related"/>
</dbReference>
<keyword evidence="4" id="KW-1185">Reference proteome</keyword>
<dbReference type="OrthoDB" id="3609at2759"/>
<dbReference type="SUPFAM" id="SSF48179">
    <property type="entry name" value="6-phosphogluconate dehydrogenase C-terminal domain-like"/>
    <property type="match status" value="1"/>
</dbReference>
<dbReference type="AlphaFoldDB" id="A0A8H5BL65"/>
<dbReference type="PANTHER" id="PTHR21708">
    <property type="entry name" value="PROBABLE 2-DEHYDROPANTOATE 2-REDUCTASE"/>
    <property type="match status" value="1"/>
</dbReference>
<proteinExistence type="predicted"/>
<dbReference type="EMBL" id="JAACJJ010000015">
    <property type="protein sequence ID" value="KAF5325245.1"/>
    <property type="molecule type" value="Genomic_DNA"/>
</dbReference>
<evidence type="ECO:0000259" key="1">
    <source>
        <dbReference type="Pfam" id="PF02558"/>
    </source>
</evidence>
<reference evidence="3 4" key="1">
    <citation type="journal article" date="2020" name="ISME J.">
        <title>Uncovering the hidden diversity of litter-decomposition mechanisms in mushroom-forming fungi.</title>
        <authorList>
            <person name="Floudas D."/>
            <person name="Bentzer J."/>
            <person name="Ahren D."/>
            <person name="Johansson T."/>
            <person name="Persson P."/>
            <person name="Tunlid A."/>
        </authorList>
    </citation>
    <scope>NUCLEOTIDE SEQUENCE [LARGE SCALE GENOMIC DNA]</scope>
    <source>
        <strain evidence="3 4">CBS 101986</strain>
    </source>
</reference>
<organism evidence="3 4">
    <name type="scientific">Psilocybe cf. subviscida</name>
    <dbReference type="NCBI Taxonomy" id="2480587"/>
    <lineage>
        <taxon>Eukaryota</taxon>
        <taxon>Fungi</taxon>
        <taxon>Dikarya</taxon>
        <taxon>Basidiomycota</taxon>
        <taxon>Agaricomycotina</taxon>
        <taxon>Agaricomycetes</taxon>
        <taxon>Agaricomycetidae</taxon>
        <taxon>Agaricales</taxon>
        <taxon>Agaricineae</taxon>
        <taxon>Strophariaceae</taxon>
        <taxon>Psilocybe</taxon>
    </lineage>
</organism>
<evidence type="ECO:0000313" key="4">
    <source>
        <dbReference type="Proteomes" id="UP000567179"/>
    </source>
</evidence>
<evidence type="ECO:0000313" key="3">
    <source>
        <dbReference type="EMBL" id="KAF5325245.1"/>
    </source>
</evidence>
<dbReference type="PANTHER" id="PTHR21708:SF43">
    <property type="entry name" value="KETOPANTOATE REDUCTASE C-TERMINAL DOMAIN-CONTAINING PROTEIN"/>
    <property type="match status" value="1"/>
</dbReference>
<evidence type="ECO:0008006" key="5">
    <source>
        <dbReference type="Google" id="ProtNLM"/>
    </source>
</evidence>
<comment type="caution">
    <text evidence="3">The sequence shown here is derived from an EMBL/GenBank/DDBJ whole genome shotgun (WGS) entry which is preliminary data.</text>
</comment>
<protein>
    <recommendedName>
        <fullName evidence="5">2-dehydropantoate 2-reductase</fullName>
    </recommendedName>
</protein>
<dbReference type="InterPro" id="IPR008927">
    <property type="entry name" value="6-PGluconate_DH-like_C_sf"/>
</dbReference>
<dbReference type="InterPro" id="IPR013752">
    <property type="entry name" value="KPA_reductase"/>
</dbReference>
<name>A0A8H5BL65_9AGAR</name>
<dbReference type="Pfam" id="PF02558">
    <property type="entry name" value="ApbA"/>
    <property type="match status" value="1"/>
</dbReference>
<dbReference type="Gene3D" id="3.40.50.720">
    <property type="entry name" value="NAD(P)-binding Rossmann-like Domain"/>
    <property type="match status" value="1"/>
</dbReference>
<dbReference type="Proteomes" id="UP000567179">
    <property type="component" value="Unassembled WGS sequence"/>
</dbReference>
<dbReference type="InterPro" id="IPR013328">
    <property type="entry name" value="6PGD_dom2"/>
</dbReference>
<feature type="domain" description="Ketopantoate reductase N-terminal" evidence="1">
    <location>
        <begin position="8"/>
        <end position="172"/>
    </location>
</feature>
<dbReference type="Pfam" id="PF08546">
    <property type="entry name" value="ApbA_C"/>
    <property type="match status" value="1"/>
</dbReference>
<accession>A0A8H5BL65</accession>